<dbReference type="PANTHER" id="PTHR46797">
    <property type="entry name" value="HTH-TYPE TRANSCRIPTIONAL REGULATOR"/>
    <property type="match status" value="1"/>
</dbReference>
<name>A0A8J3MD29_9RHOB</name>
<sequence>MTPSSIVAEAIRRERDLAQLSLSALAAKAGLAKSTLSQLEAGRGNPNIETLWAIATALGIPFSALFESAQAHSHLIRAGEGDEIAAGEADFTTVLLDKSPPDRRRDIYRVTLSPGAPRRSAPHPRGTVEHAFLCSGRVRLGPDDQPQEIRPGDYFRYCADAAHSYEALDGPALLLLVMESPR</sequence>
<dbReference type="Gene3D" id="1.10.260.40">
    <property type="entry name" value="lambda repressor-like DNA-binding domains"/>
    <property type="match status" value="1"/>
</dbReference>
<dbReference type="InterPro" id="IPR011051">
    <property type="entry name" value="RmlC_Cupin_sf"/>
</dbReference>
<reference evidence="3" key="2">
    <citation type="submission" date="2020-09" db="EMBL/GenBank/DDBJ databases">
        <authorList>
            <person name="Sun Q."/>
            <person name="Zhou Y."/>
        </authorList>
    </citation>
    <scope>NUCLEOTIDE SEQUENCE</scope>
    <source>
        <strain evidence="3">CGMCC 1.7081</strain>
    </source>
</reference>
<organism evidence="3 4">
    <name type="scientific">Pseudodonghicola xiamenensis</name>
    <dbReference type="NCBI Taxonomy" id="337702"/>
    <lineage>
        <taxon>Bacteria</taxon>
        <taxon>Pseudomonadati</taxon>
        <taxon>Pseudomonadota</taxon>
        <taxon>Alphaproteobacteria</taxon>
        <taxon>Rhodobacterales</taxon>
        <taxon>Paracoccaceae</taxon>
        <taxon>Pseudodonghicola</taxon>
    </lineage>
</organism>
<dbReference type="GO" id="GO:0003700">
    <property type="term" value="F:DNA-binding transcription factor activity"/>
    <property type="evidence" value="ECO:0007669"/>
    <property type="project" value="TreeGrafter"/>
</dbReference>
<dbReference type="InterPro" id="IPR010982">
    <property type="entry name" value="Lambda_DNA-bd_dom_sf"/>
</dbReference>
<comment type="caution">
    <text evidence="3">The sequence shown here is derived from an EMBL/GenBank/DDBJ whole genome shotgun (WGS) entry which is preliminary data.</text>
</comment>
<dbReference type="PANTHER" id="PTHR46797:SF1">
    <property type="entry name" value="METHYLPHOSPHONATE SYNTHASE"/>
    <property type="match status" value="1"/>
</dbReference>
<dbReference type="EMBL" id="BNAP01000001">
    <property type="protein sequence ID" value="GHG80533.1"/>
    <property type="molecule type" value="Genomic_DNA"/>
</dbReference>
<dbReference type="SMART" id="SM00530">
    <property type="entry name" value="HTH_XRE"/>
    <property type="match status" value="1"/>
</dbReference>
<evidence type="ECO:0000256" key="1">
    <source>
        <dbReference type="ARBA" id="ARBA00023125"/>
    </source>
</evidence>
<dbReference type="SUPFAM" id="SSF51182">
    <property type="entry name" value="RmlC-like cupins"/>
    <property type="match status" value="1"/>
</dbReference>
<dbReference type="Pfam" id="PF01381">
    <property type="entry name" value="HTH_3"/>
    <property type="match status" value="1"/>
</dbReference>
<evidence type="ECO:0000259" key="2">
    <source>
        <dbReference type="PROSITE" id="PS50943"/>
    </source>
</evidence>
<dbReference type="InterPro" id="IPR050807">
    <property type="entry name" value="TransReg_Diox_bact_type"/>
</dbReference>
<dbReference type="CDD" id="cd00093">
    <property type="entry name" value="HTH_XRE"/>
    <property type="match status" value="1"/>
</dbReference>
<dbReference type="PROSITE" id="PS50943">
    <property type="entry name" value="HTH_CROC1"/>
    <property type="match status" value="1"/>
</dbReference>
<proteinExistence type="predicted"/>
<feature type="domain" description="HTH cro/C1-type" evidence="2">
    <location>
        <begin position="11"/>
        <end position="65"/>
    </location>
</feature>
<dbReference type="SUPFAM" id="SSF47413">
    <property type="entry name" value="lambda repressor-like DNA-binding domains"/>
    <property type="match status" value="1"/>
</dbReference>
<dbReference type="GO" id="GO:0005829">
    <property type="term" value="C:cytosol"/>
    <property type="evidence" value="ECO:0007669"/>
    <property type="project" value="TreeGrafter"/>
</dbReference>
<dbReference type="InterPro" id="IPR014710">
    <property type="entry name" value="RmlC-like_jellyroll"/>
</dbReference>
<keyword evidence="1" id="KW-0238">DNA-binding</keyword>
<evidence type="ECO:0000313" key="4">
    <source>
        <dbReference type="Proteomes" id="UP000611500"/>
    </source>
</evidence>
<accession>A0A8J3MD29</accession>
<keyword evidence="4" id="KW-1185">Reference proteome</keyword>
<dbReference type="AlphaFoldDB" id="A0A8J3MD29"/>
<dbReference type="Proteomes" id="UP000611500">
    <property type="component" value="Unassembled WGS sequence"/>
</dbReference>
<dbReference type="Gene3D" id="2.60.120.10">
    <property type="entry name" value="Jelly Rolls"/>
    <property type="match status" value="1"/>
</dbReference>
<dbReference type="CDD" id="cd02209">
    <property type="entry name" value="cupin_XRE_C"/>
    <property type="match status" value="1"/>
</dbReference>
<gene>
    <name evidence="3" type="ORF">GCM10010961_03760</name>
</gene>
<dbReference type="RefSeq" id="WP_028092121.1">
    <property type="nucleotide sequence ID" value="NZ_BNAP01000001.1"/>
</dbReference>
<protein>
    <submittedName>
        <fullName evidence="3">XRE family transcriptional regulator</fullName>
    </submittedName>
</protein>
<reference evidence="3" key="1">
    <citation type="journal article" date="2014" name="Int. J. Syst. Evol. Microbiol.">
        <title>Complete genome sequence of Corynebacterium casei LMG S-19264T (=DSM 44701T), isolated from a smear-ripened cheese.</title>
        <authorList>
            <consortium name="US DOE Joint Genome Institute (JGI-PGF)"/>
            <person name="Walter F."/>
            <person name="Albersmeier A."/>
            <person name="Kalinowski J."/>
            <person name="Ruckert C."/>
        </authorList>
    </citation>
    <scope>NUCLEOTIDE SEQUENCE</scope>
    <source>
        <strain evidence="3">CGMCC 1.7081</strain>
    </source>
</reference>
<evidence type="ECO:0000313" key="3">
    <source>
        <dbReference type="EMBL" id="GHG80533.1"/>
    </source>
</evidence>
<dbReference type="GO" id="GO:0003677">
    <property type="term" value="F:DNA binding"/>
    <property type="evidence" value="ECO:0007669"/>
    <property type="project" value="UniProtKB-KW"/>
</dbReference>
<dbReference type="InterPro" id="IPR001387">
    <property type="entry name" value="Cro/C1-type_HTH"/>
</dbReference>